<name>A0A0C3B9N0_SERVB</name>
<dbReference type="GO" id="GO:0005743">
    <property type="term" value="C:mitochondrial inner membrane"/>
    <property type="evidence" value="ECO:0007669"/>
    <property type="project" value="UniProtKB-ARBA"/>
</dbReference>
<accession>A0A0C3B9N0</accession>
<keyword evidence="12" id="KW-1185">Reference proteome</keyword>
<dbReference type="PANTHER" id="PTHR10371">
    <property type="entry name" value="NADH DEHYDROGENASE UBIQUINONE FLAVOPROTEIN 2, MITOCHONDRIAL"/>
    <property type="match status" value="1"/>
</dbReference>
<dbReference type="STRING" id="933852.A0A0C3B9N0"/>
<dbReference type="PANTHER" id="PTHR10371:SF3">
    <property type="entry name" value="NADH DEHYDROGENASE [UBIQUINONE] FLAVOPROTEIN 2, MITOCHONDRIAL"/>
    <property type="match status" value="1"/>
</dbReference>
<organism evidence="11 12">
    <name type="scientific">Serendipita vermifera MAFF 305830</name>
    <dbReference type="NCBI Taxonomy" id="933852"/>
    <lineage>
        <taxon>Eukaryota</taxon>
        <taxon>Fungi</taxon>
        <taxon>Dikarya</taxon>
        <taxon>Basidiomycota</taxon>
        <taxon>Agaricomycotina</taxon>
        <taxon>Agaricomycetes</taxon>
        <taxon>Sebacinales</taxon>
        <taxon>Serendipitaceae</taxon>
        <taxon>Serendipita</taxon>
    </lineage>
</organism>
<dbReference type="Pfam" id="PF01257">
    <property type="entry name" value="2Fe-2S_thioredx"/>
    <property type="match status" value="1"/>
</dbReference>
<feature type="binding site" evidence="9">
    <location>
        <position position="135"/>
    </location>
    <ligand>
        <name>[2Fe-2S] cluster</name>
        <dbReference type="ChEBI" id="CHEBI:190135"/>
    </ligand>
</feature>
<reference evidence="12" key="2">
    <citation type="submission" date="2015-01" db="EMBL/GenBank/DDBJ databases">
        <title>Evolutionary Origins and Diversification of the Mycorrhizal Mutualists.</title>
        <authorList>
            <consortium name="DOE Joint Genome Institute"/>
            <consortium name="Mycorrhizal Genomics Consortium"/>
            <person name="Kohler A."/>
            <person name="Kuo A."/>
            <person name="Nagy L.G."/>
            <person name="Floudas D."/>
            <person name="Copeland A."/>
            <person name="Barry K.W."/>
            <person name="Cichocki N."/>
            <person name="Veneault-Fourrey C."/>
            <person name="LaButti K."/>
            <person name="Lindquist E.A."/>
            <person name="Lipzen A."/>
            <person name="Lundell T."/>
            <person name="Morin E."/>
            <person name="Murat C."/>
            <person name="Riley R."/>
            <person name="Ohm R."/>
            <person name="Sun H."/>
            <person name="Tunlid A."/>
            <person name="Henrissat B."/>
            <person name="Grigoriev I.V."/>
            <person name="Hibbett D.S."/>
            <person name="Martin F."/>
        </authorList>
    </citation>
    <scope>NUCLEOTIDE SEQUENCE [LARGE SCALE GENOMIC DNA]</scope>
    <source>
        <strain evidence="12">MAFF 305830</strain>
    </source>
</reference>
<feature type="binding site" evidence="9">
    <location>
        <position position="176"/>
    </location>
    <ligand>
        <name>[2Fe-2S] cluster</name>
        <dbReference type="ChEBI" id="CHEBI:190135"/>
    </ligand>
</feature>
<feature type="binding site" evidence="9">
    <location>
        <position position="130"/>
    </location>
    <ligand>
        <name>[2Fe-2S] cluster</name>
        <dbReference type="ChEBI" id="CHEBI:190135"/>
    </ligand>
</feature>
<dbReference type="FunFam" id="1.10.10.1590:FF:000001">
    <property type="entry name" value="NADH-quinone oxidoreductase subunit E"/>
    <property type="match status" value="1"/>
</dbReference>
<dbReference type="Gene3D" id="3.40.30.10">
    <property type="entry name" value="Glutaredoxin"/>
    <property type="match status" value="1"/>
</dbReference>
<dbReference type="PROSITE" id="PS01099">
    <property type="entry name" value="COMPLEX1_24K"/>
    <property type="match status" value="1"/>
</dbReference>
<evidence type="ECO:0000313" key="11">
    <source>
        <dbReference type="EMBL" id="KIM28824.1"/>
    </source>
</evidence>
<protein>
    <submittedName>
        <fullName evidence="11">Uncharacterized protein</fullName>
    </submittedName>
</protein>
<dbReference type="InterPro" id="IPR041921">
    <property type="entry name" value="NuoE_N"/>
</dbReference>
<dbReference type="GO" id="GO:0046872">
    <property type="term" value="F:metal ion binding"/>
    <property type="evidence" value="ECO:0007669"/>
    <property type="project" value="UniProtKB-KW"/>
</dbReference>
<keyword evidence="7" id="KW-0520">NAD</keyword>
<comment type="cofactor">
    <cofactor evidence="9">
        <name>[2Fe-2S] cluster</name>
        <dbReference type="ChEBI" id="CHEBI:190135"/>
    </cofactor>
    <text evidence="9">Binds 1 [2Fe-2S] cluster.</text>
</comment>
<dbReference type="EMBL" id="KN824291">
    <property type="protein sequence ID" value="KIM28824.1"/>
    <property type="molecule type" value="Genomic_DNA"/>
</dbReference>
<dbReference type="InterPro" id="IPR036249">
    <property type="entry name" value="Thioredoxin-like_sf"/>
</dbReference>
<dbReference type="OrthoDB" id="10254187at2759"/>
<dbReference type="CDD" id="cd03064">
    <property type="entry name" value="TRX_Fd_NuoE"/>
    <property type="match status" value="1"/>
</dbReference>
<feature type="region of interest" description="Disordered" evidence="10">
    <location>
        <begin position="209"/>
        <end position="246"/>
    </location>
</feature>
<reference evidence="11 12" key="1">
    <citation type="submission" date="2014-04" db="EMBL/GenBank/DDBJ databases">
        <authorList>
            <consortium name="DOE Joint Genome Institute"/>
            <person name="Kuo A."/>
            <person name="Zuccaro A."/>
            <person name="Kohler A."/>
            <person name="Nagy L.G."/>
            <person name="Floudas D."/>
            <person name="Copeland A."/>
            <person name="Barry K.W."/>
            <person name="Cichocki N."/>
            <person name="Veneault-Fourrey C."/>
            <person name="LaButti K."/>
            <person name="Lindquist E.A."/>
            <person name="Lipzen A."/>
            <person name="Lundell T."/>
            <person name="Morin E."/>
            <person name="Murat C."/>
            <person name="Sun H."/>
            <person name="Tunlid A."/>
            <person name="Henrissat B."/>
            <person name="Grigoriev I.V."/>
            <person name="Hibbett D.S."/>
            <person name="Martin F."/>
            <person name="Nordberg H.P."/>
            <person name="Cantor M.N."/>
            <person name="Hua S.X."/>
        </authorList>
    </citation>
    <scope>NUCLEOTIDE SEQUENCE [LARGE SCALE GENOMIC DNA]</scope>
    <source>
        <strain evidence="11 12">MAFF 305830</strain>
    </source>
</reference>
<dbReference type="FunFam" id="3.40.30.10:FF:000022">
    <property type="entry name" value="NADH dehydrogenase flavoprotein 2, mitochondrial"/>
    <property type="match status" value="1"/>
</dbReference>
<dbReference type="NCBIfam" id="TIGR01958">
    <property type="entry name" value="nuoE_fam"/>
    <property type="match status" value="1"/>
</dbReference>
<dbReference type="Gene3D" id="1.10.10.1590">
    <property type="entry name" value="NADH-quinone oxidoreductase subunit E"/>
    <property type="match status" value="1"/>
</dbReference>
<keyword evidence="2 9" id="KW-0001">2Fe-2S</keyword>
<evidence type="ECO:0000256" key="6">
    <source>
        <dbReference type="ARBA" id="ARBA00023014"/>
    </source>
</evidence>
<keyword evidence="6 9" id="KW-0411">Iron-sulfur</keyword>
<comment type="cofactor">
    <cofactor evidence="8">
        <name>[2Fe-2S] cluster</name>
        <dbReference type="ChEBI" id="CHEBI:190135"/>
    </cofactor>
</comment>
<feature type="binding site" evidence="9">
    <location>
        <position position="172"/>
    </location>
    <ligand>
        <name>[2Fe-2S] cluster</name>
        <dbReference type="ChEBI" id="CHEBI:190135"/>
    </ligand>
</feature>
<dbReference type="Proteomes" id="UP000054097">
    <property type="component" value="Unassembled WGS sequence"/>
</dbReference>
<dbReference type="GO" id="GO:0016491">
    <property type="term" value="F:oxidoreductase activity"/>
    <property type="evidence" value="ECO:0007669"/>
    <property type="project" value="InterPro"/>
</dbReference>
<dbReference type="InterPro" id="IPR042128">
    <property type="entry name" value="NuoE_dom"/>
</dbReference>
<keyword evidence="4" id="KW-1278">Translocase</keyword>
<dbReference type="SUPFAM" id="SSF52833">
    <property type="entry name" value="Thioredoxin-like"/>
    <property type="match status" value="1"/>
</dbReference>
<dbReference type="PIRSF" id="PIRSF000216">
    <property type="entry name" value="NADH_DH_24kDa"/>
    <property type="match status" value="1"/>
</dbReference>
<evidence type="ECO:0000256" key="2">
    <source>
        <dbReference type="ARBA" id="ARBA00022714"/>
    </source>
</evidence>
<sequence length="246" mass="27148">MLAATRAAARARKLPISARALSSSSKRQSDALFVHRDTDYNNSKIPFAFTEENMKKAKEVISHYPPQYKKAAIIPLLDLGQRQNKGWTSISVMNYVAQLVEVPPMRVYEVATFYTMFNREPIGQNFVQVCTTTPCMLRGAYEILDTVKSHLGGIKVGDTTKDGKFTLVEVECLGACSSAPMMAVNDDFYEDLTPETTRKVLDVFKSGSKPKVGPQAGRHTVENSAGLTSLTSKPYGPGEHCTPEFQ</sequence>
<dbReference type="HOGENOM" id="CLU_054362_1_0_1"/>
<dbReference type="InterPro" id="IPR002023">
    <property type="entry name" value="NuoE-like"/>
</dbReference>
<evidence type="ECO:0000256" key="9">
    <source>
        <dbReference type="PIRSR" id="PIRSR000216-1"/>
    </source>
</evidence>
<evidence type="ECO:0000256" key="4">
    <source>
        <dbReference type="ARBA" id="ARBA00022967"/>
    </source>
</evidence>
<dbReference type="GO" id="GO:0006120">
    <property type="term" value="P:mitochondrial electron transport, NADH to ubiquinone"/>
    <property type="evidence" value="ECO:0007669"/>
    <property type="project" value="UniProtKB-ARBA"/>
</dbReference>
<evidence type="ECO:0000313" key="12">
    <source>
        <dbReference type="Proteomes" id="UP000054097"/>
    </source>
</evidence>
<gene>
    <name evidence="11" type="ORF">M408DRAFT_133790</name>
</gene>
<proteinExistence type="inferred from homology"/>
<evidence type="ECO:0000256" key="7">
    <source>
        <dbReference type="ARBA" id="ARBA00023027"/>
    </source>
</evidence>
<dbReference type="AlphaFoldDB" id="A0A0C3B9N0"/>
<keyword evidence="3 9" id="KW-0479">Metal-binding</keyword>
<evidence type="ECO:0000256" key="8">
    <source>
        <dbReference type="ARBA" id="ARBA00034078"/>
    </source>
</evidence>
<evidence type="ECO:0000256" key="10">
    <source>
        <dbReference type="SAM" id="MobiDB-lite"/>
    </source>
</evidence>
<dbReference type="GO" id="GO:0008137">
    <property type="term" value="F:NADH dehydrogenase (ubiquinone) activity"/>
    <property type="evidence" value="ECO:0007669"/>
    <property type="project" value="UniProtKB-ARBA"/>
</dbReference>
<feature type="compositionally biased region" description="Polar residues" evidence="10">
    <location>
        <begin position="222"/>
        <end position="232"/>
    </location>
</feature>
<evidence type="ECO:0000256" key="3">
    <source>
        <dbReference type="ARBA" id="ARBA00022723"/>
    </source>
</evidence>
<evidence type="ECO:0000256" key="1">
    <source>
        <dbReference type="ARBA" id="ARBA00010643"/>
    </source>
</evidence>
<dbReference type="GO" id="GO:0098796">
    <property type="term" value="C:membrane protein complex"/>
    <property type="evidence" value="ECO:0007669"/>
    <property type="project" value="UniProtKB-ARBA"/>
</dbReference>
<dbReference type="GO" id="GO:1902494">
    <property type="term" value="C:catalytic complex"/>
    <property type="evidence" value="ECO:0007669"/>
    <property type="project" value="UniProtKB-ARBA"/>
</dbReference>
<keyword evidence="5 9" id="KW-0408">Iron</keyword>
<dbReference type="GO" id="GO:0051537">
    <property type="term" value="F:2 iron, 2 sulfur cluster binding"/>
    <property type="evidence" value="ECO:0007669"/>
    <property type="project" value="UniProtKB-KW"/>
</dbReference>
<evidence type="ECO:0000256" key="5">
    <source>
        <dbReference type="ARBA" id="ARBA00023004"/>
    </source>
</evidence>
<comment type="similarity">
    <text evidence="1">Belongs to the complex I 24 kDa subunit family.</text>
</comment>